<keyword evidence="2" id="KW-1133">Transmembrane helix</keyword>
<reference evidence="3 4" key="1">
    <citation type="submission" date="2023-09" db="EMBL/GenBank/DDBJ databases">
        <authorList>
            <person name="Wang M."/>
        </authorList>
    </citation>
    <scope>NUCLEOTIDE SEQUENCE [LARGE SCALE GENOMIC DNA]</scope>
    <source>
        <strain evidence="3">GT-2023</strain>
        <tissue evidence="3">Liver</tissue>
    </source>
</reference>
<proteinExistence type="predicted"/>
<feature type="coiled-coil region" evidence="1">
    <location>
        <begin position="126"/>
        <end position="153"/>
    </location>
</feature>
<keyword evidence="1" id="KW-0175">Coiled coil</keyword>
<evidence type="ECO:0000256" key="2">
    <source>
        <dbReference type="SAM" id="Phobius"/>
    </source>
</evidence>
<evidence type="ECO:0008006" key="5">
    <source>
        <dbReference type="Google" id="ProtNLM"/>
    </source>
</evidence>
<keyword evidence="4" id="KW-1185">Reference proteome</keyword>
<evidence type="ECO:0000313" key="4">
    <source>
        <dbReference type="Proteomes" id="UP001558613"/>
    </source>
</evidence>
<protein>
    <recommendedName>
        <fullName evidence="5">Suppressor APC domain containing 1</fullName>
    </recommendedName>
</protein>
<evidence type="ECO:0000313" key="3">
    <source>
        <dbReference type="EMBL" id="KAL1276075.1"/>
    </source>
</evidence>
<organism evidence="3 4">
    <name type="scientific">Cirrhinus molitorella</name>
    <name type="common">mud carp</name>
    <dbReference type="NCBI Taxonomy" id="172907"/>
    <lineage>
        <taxon>Eukaryota</taxon>
        <taxon>Metazoa</taxon>
        <taxon>Chordata</taxon>
        <taxon>Craniata</taxon>
        <taxon>Vertebrata</taxon>
        <taxon>Euteleostomi</taxon>
        <taxon>Actinopterygii</taxon>
        <taxon>Neopterygii</taxon>
        <taxon>Teleostei</taxon>
        <taxon>Ostariophysi</taxon>
        <taxon>Cypriniformes</taxon>
        <taxon>Cyprinidae</taxon>
        <taxon>Labeoninae</taxon>
        <taxon>Labeonini</taxon>
        <taxon>Cirrhinus</taxon>
    </lineage>
</organism>
<gene>
    <name evidence="3" type="ORF">QQF64_035698</name>
</gene>
<evidence type="ECO:0000256" key="1">
    <source>
        <dbReference type="SAM" id="Coils"/>
    </source>
</evidence>
<comment type="caution">
    <text evidence="3">The sequence shown here is derived from an EMBL/GenBank/DDBJ whole genome shotgun (WGS) entry which is preliminary data.</text>
</comment>
<keyword evidence="2" id="KW-0472">Membrane</keyword>
<keyword evidence="2" id="KW-0812">Transmembrane</keyword>
<accession>A0ABR3NGH4</accession>
<sequence>MACDGYYTVLIIPLQSSLYSRDALHCFHWLKKRRDLERQKDVLWAGLQVVEQTQLWYQNRLQLNLQRQVSFSTGDLDGEGRWSCATRSCMQRVHGSLGSLMSDSCVWNNLAPEESGGSDWDLRWSNATLVKEVNRQNQQISMLELEKAQLLHQLVPSSTGFLQKPCSYFSASPAQLPSSSSSVIASNNLYFTWLLPLPPLSTSQVSLGFLALLLLLTPFGSLILPPSLALPNGLAPF</sequence>
<dbReference type="Proteomes" id="UP001558613">
    <property type="component" value="Unassembled WGS sequence"/>
</dbReference>
<dbReference type="Pfam" id="PF11414">
    <property type="entry name" value="Suppressor_APC"/>
    <property type="match status" value="1"/>
</dbReference>
<dbReference type="EMBL" id="JAYMGO010000004">
    <property type="protein sequence ID" value="KAL1276075.1"/>
    <property type="molecule type" value="Genomic_DNA"/>
</dbReference>
<name>A0ABR3NGH4_9TELE</name>
<feature type="transmembrane region" description="Helical" evidence="2">
    <location>
        <begin position="205"/>
        <end position="224"/>
    </location>
</feature>